<evidence type="ECO:0000256" key="9">
    <source>
        <dbReference type="ARBA" id="ARBA00023004"/>
    </source>
</evidence>
<dbReference type="InterPro" id="IPR006593">
    <property type="entry name" value="Cyt_b561/ferric_Rdtase_TM"/>
</dbReference>
<feature type="transmembrane region" description="Helical" evidence="12">
    <location>
        <begin position="225"/>
        <end position="246"/>
    </location>
</feature>
<evidence type="ECO:0000259" key="14">
    <source>
        <dbReference type="PROSITE" id="PS50939"/>
    </source>
</evidence>
<evidence type="ECO:0000256" key="11">
    <source>
        <dbReference type="ARBA" id="ARBA00024225"/>
    </source>
</evidence>
<protein>
    <recommendedName>
        <fullName evidence="11">ascorbate ferrireductase (transmembrane)</fullName>
        <ecNumber evidence="11">7.2.1.3</ecNumber>
    </recommendedName>
</protein>
<evidence type="ECO:0000313" key="16">
    <source>
        <dbReference type="Proteomes" id="UP000580250"/>
    </source>
</evidence>
<feature type="domain" description="Cytochrome b561" evidence="14">
    <location>
        <begin position="1"/>
        <end position="210"/>
    </location>
</feature>
<feature type="chain" id="PRO_5027693714" description="ascorbate ferrireductase (transmembrane)" evidence="13">
    <location>
        <begin position="21"/>
        <end position="247"/>
    </location>
</feature>
<feature type="transmembrane region" description="Helical" evidence="12">
    <location>
        <begin position="185"/>
        <end position="204"/>
    </location>
</feature>
<dbReference type="SMART" id="SM00665">
    <property type="entry name" value="B561"/>
    <property type="match status" value="1"/>
</dbReference>
<evidence type="ECO:0000256" key="1">
    <source>
        <dbReference type="ARBA" id="ARBA00001970"/>
    </source>
</evidence>
<keyword evidence="7" id="KW-0249">Electron transport</keyword>
<dbReference type="EMBL" id="CAJEWN010000547">
    <property type="protein sequence ID" value="CAD2185485.1"/>
    <property type="molecule type" value="Genomic_DNA"/>
</dbReference>
<dbReference type="OrthoDB" id="2419613at2759"/>
<comment type="subcellular location">
    <subcellularLocation>
        <location evidence="2">Membrane</location>
        <topology evidence="2">Multi-pass membrane protein</topology>
    </subcellularLocation>
</comment>
<dbReference type="Proteomes" id="UP000580250">
    <property type="component" value="Unassembled WGS sequence"/>
</dbReference>
<dbReference type="EC" id="7.2.1.3" evidence="11"/>
<accession>A0A6V7WET1</accession>
<gene>
    <name evidence="15" type="ORF">MENT_LOCUS37912</name>
</gene>
<dbReference type="InterPro" id="IPR045150">
    <property type="entry name" value="CYB561D1/2"/>
</dbReference>
<comment type="cofactor">
    <cofactor evidence="1">
        <name>heme b</name>
        <dbReference type="ChEBI" id="CHEBI:60344"/>
    </cofactor>
</comment>
<evidence type="ECO:0000256" key="5">
    <source>
        <dbReference type="ARBA" id="ARBA00022692"/>
    </source>
</evidence>
<dbReference type="CDD" id="cd08760">
    <property type="entry name" value="Cyt_b561_FRRS1_like"/>
    <property type="match status" value="1"/>
</dbReference>
<feature type="transmembrane region" description="Helical" evidence="12">
    <location>
        <begin position="36"/>
        <end position="60"/>
    </location>
</feature>
<feature type="transmembrane region" description="Helical" evidence="12">
    <location>
        <begin position="120"/>
        <end position="139"/>
    </location>
</feature>
<dbReference type="PANTHER" id="PTHR15422">
    <property type="entry name" value="OS05G0565100 PROTEIN"/>
    <property type="match status" value="1"/>
</dbReference>
<evidence type="ECO:0000256" key="12">
    <source>
        <dbReference type="SAM" id="Phobius"/>
    </source>
</evidence>
<dbReference type="GO" id="GO:0020037">
    <property type="term" value="F:heme binding"/>
    <property type="evidence" value="ECO:0007669"/>
    <property type="project" value="TreeGrafter"/>
</dbReference>
<evidence type="ECO:0000256" key="6">
    <source>
        <dbReference type="ARBA" id="ARBA00022723"/>
    </source>
</evidence>
<evidence type="ECO:0000256" key="10">
    <source>
        <dbReference type="ARBA" id="ARBA00023136"/>
    </source>
</evidence>
<keyword evidence="4" id="KW-0349">Heme</keyword>
<keyword evidence="9" id="KW-0408">Iron</keyword>
<feature type="transmembrane region" description="Helical" evidence="12">
    <location>
        <begin position="80"/>
        <end position="100"/>
    </location>
</feature>
<dbReference type="GO" id="GO:0016020">
    <property type="term" value="C:membrane"/>
    <property type="evidence" value="ECO:0007669"/>
    <property type="project" value="UniProtKB-SubCell"/>
</dbReference>
<dbReference type="PANTHER" id="PTHR15422:SF24">
    <property type="entry name" value="DOMON RELATED DOMAIN-CONTAINING PROTEIN"/>
    <property type="match status" value="1"/>
</dbReference>
<name>A0A6V7WET1_MELEN</name>
<dbReference type="AlphaFoldDB" id="A0A6V7WET1"/>
<reference evidence="15 16" key="1">
    <citation type="submission" date="2020-08" db="EMBL/GenBank/DDBJ databases">
        <authorList>
            <person name="Koutsovoulos G."/>
            <person name="Danchin GJ E."/>
        </authorList>
    </citation>
    <scope>NUCLEOTIDE SEQUENCE [LARGE SCALE GENOMIC DNA]</scope>
</reference>
<dbReference type="GO" id="GO:0046872">
    <property type="term" value="F:metal ion binding"/>
    <property type="evidence" value="ECO:0007669"/>
    <property type="project" value="UniProtKB-KW"/>
</dbReference>
<evidence type="ECO:0000256" key="3">
    <source>
        <dbReference type="ARBA" id="ARBA00022448"/>
    </source>
</evidence>
<feature type="signal peptide" evidence="13">
    <location>
        <begin position="1"/>
        <end position="20"/>
    </location>
</feature>
<keyword evidence="3" id="KW-0813">Transport</keyword>
<organism evidence="15 16">
    <name type="scientific">Meloidogyne enterolobii</name>
    <name type="common">Root-knot nematode worm</name>
    <name type="synonym">Meloidogyne mayaguensis</name>
    <dbReference type="NCBI Taxonomy" id="390850"/>
    <lineage>
        <taxon>Eukaryota</taxon>
        <taxon>Metazoa</taxon>
        <taxon>Ecdysozoa</taxon>
        <taxon>Nematoda</taxon>
        <taxon>Chromadorea</taxon>
        <taxon>Rhabditida</taxon>
        <taxon>Tylenchina</taxon>
        <taxon>Tylenchomorpha</taxon>
        <taxon>Tylenchoidea</taxon>
        <taxon>Meloidogynidae</taxon>
        <taxon>Meloidogyninae</taxon>
        <taxon>Meloidogyne</taxon>
    </lineage>
</organism>
<evidence type="ECO:0000256" key="13">
    <source>
        <dbReference type="SAM" id="SignalP"/>
    </source>
</evidence>
<comment type="caution">
    <text evidence="15">The sequence shown here is derived from an EMBL/GenBank/DDBJ whole genome shotgun (WGS) entry which is preliminary data.</text>
</comment>
<evidence type="ECO:0000256" key="7">
    <source>
        <dbReference type="ARBA" id="ARBA00022982"/>
    </source>
</evidence>
<evidence type="ECO:0000313" key="15">
    <source>
        <dbReference type="EMBL" id="CAD2185485.1"/>
    </source>
</evidence>
<dbReference type="PROSITE" id="PS50939">
    <property type="entry name" value="CYTOCHROME_B561"/>
    <property type="match status" value="1"/>
</dbReference>
<sequence length="247" mass="27499">MIINFAKFILIYFYLPSCSSQSPTGNSTEISNIFLIKTHAVLMIFSWLLFAPLAILFARFQRNPLKRLLGEQLWFQVHRFLNSVTILCTLLAIICIISATGGKWAGPKIGISINWGQAHAIVGTIASFLAFSQLISALFRCHPDSNSRIIFNVIHRLGGLGAWIFALAALTIACTNFQIFANTSAAAFLIFSFIFFFLICMALMQILAFSKSELQTVCWIDQSSLFIIAFVIFIAITFGIAFLVIFA</sequence>
<evidence type="ECO:0000256" key="2">
    <source>
        <dbReference type="ARBA" id="ARBA00004141"/>
    </source>
</evidence>
<dbReference type="Gene3D" id="1.20.120.1770">
    <property type="match status" value="1"/>
</dbReference>
<keyword evidence="6" id="KW-0479">Metal-binding</keyword>
<keyword evidence="5 12" id="KW-0812">Transmembrane</keyword>
<feature type="transmembrane region" description="Helical" evidence="12">
    <location>
        <begin position="160"/>
        <end position="179"/>
    </location>
</feature>
<keyword evidence="10 12" id="KW-0472">Membrane</keyword>
<proteinExistence type="predicted"/>
<evidence type="ECO:0000256" key="8">
    <source>
        <dbReference type="ARBA" id="ARBA00022989"/>
    </source>
</evidence>
<keyword evidence="8 12" id="KW-1133">Transmembrane helix</keyword>
<keyword evidence="13" id="KW-0732">Signal</keyword>
<dbReference type="GO" id="GO:0140571">
    <property type="term" value="F:transmembrane ascorbate ferrireductase activity"/>
    <property type="evidence" value="ECO:0007669"/>
    <property type="project" value="UniProtKB-EC"/>
</dbReference>
<evidence type="ECO:0000256" key="4">
    <source>
        <dbReference type="ARBA" id="ARBA00022617"/>
    </source>
</evidence>
<dbReference type="GO" id="GO:0140575">
    <property type="term" value="F:transmembrane monodehydroascorbate reductase activity"/>
    <property type="evidence" value="ECO:0007669"/>
    <property type="project" value="InterPro"/>
</dbReference>